<dbReference type="InterPro" id="IPR036907">
    <property type="entry name" value="5'-Nucleotdase_C_sf"/>
</dbReference>
<reference evidence="8" key="2">
    <citation type="submission" date="2022-12" db="EMBL/GenBank/DDBJ databases">
        <authorList>
            <person name="Webb A."/>
        </authorList>
    </citation>
    <scope>NUCLEOTIDE SEQUENCE</scope>
    <source>
        <strain evidence="8">Pf2</strain>
    </source>
</reference>
<dbReference type="InterPro" id="IPR008334">
    <property type="entry name" value="5'-Nucleotdase_C"/>
</dbReference>
<reference evidence="7 9" key="1">
    <citation type="submission" date="2021-11" db="EMBL/GenBank/DDBJ databases">
        <authorList>
            <person name="Islam A."/>
            <person name="Islam S."/>
            <person name="Flora M.S."/>
            <person name="Rahman M."/>
            <person name="Ziaur R.M."/>
            <person name="Epstein J.H."/>
            <person name="Hassan M."/>
            <person name="Klassen M."/>
            <person name="Woodard K."/>
            <person name="Webb A."/>
            <person name="Webby R.J."/>
            <person name="El Zowalaty M.E."/>
        </authorList>
    </citation>
    <scope>NUCLEOTIDE SEQUENCE [LARGE SCALE GENOMIC DNA]</scope>
    <source>
        <strain evidence="7">Pf1</strain>
    </source>
</reference>
<organism evidence="8 10">
    <name type="scientific">Peronospora farinosa</name>
    <dbReference type="NCBI Taxonomy" id="134698"/>
    <lineage>
        <taxon>Eukaryota</taxon>
        <taxon>Sar</taxon>
        <taxon>Stramenopiles</taxon>
        <taxon>Oomycota</taxon>
        <taxon>Peronosporomycetes</taxon>
        <taxon>Peronosporales</taxon>
        <taxon>Peronosporaceae</taxon>
        <taxon>Peronospora</taxon>
    </lineage>
</organism>
<evidence type="ECO:0000256" key="1">
    <source>
        <dbReference type="ARBA" id="ARBA00006654"/>
    </source>
</evidence>
<evidence type="ECO:0000256" key="4">
    <source>
        <dbReference type="SAM" id="MobiDB-lite"/>
    </source>
</evidence>
<feature type="domain" description="5'-Nucleotidase C-terminal" evidence="6">
    <location>
        <begin position="345"/>
        <end position="486"/>
    </location>
</feature>
<evidence type="ECO:0000313" key="7">
    <source>
        <dbReference type="EMBL" id="CAH0491260.1"/>
    </source>
</evidence>
<dbReference type="GO" id="GO:0016787">
    <property type="term" value="F:hydrolase activity"/>
    <property type="evidence" value="ECO:0007669"/>
    <property type="project" value="UniProtKB-KW"/>
</dbReference>
<dbReference type="Pfam" id="PF00149">
    <property type="entry name" value="Metallophos"/>
    <property type="match status" value="1"/>
</dbReference>
<dbReference type="GO" id="GO:0009166">
    <property type="term" value="P:nucleotide catabolic process"/>
    <property type="evidence" value="ECO:0007669"/>
    <property type="project" value="InterPro"/>
</dbReference>
<accession>A0AAV0SSC7</accession>
<dbReference type="PRINTS" id="PR01607">
    <property type="entry name" value="APYRASEFAMLY"/>
</dbReference>
<evidence type="ECO:0000256" key="2">
    <source>
        <dbReference type="ARBA" id="ARBA00022729"/>
    </source>
</evidence>
<evidence type="ECO:0000259" key="6">
    <source>
        <dbReference type="Pfam" id="PF02872"/>
    </source>
</evidence>
<name>A0AAV0SSC7_9STRA</name>
<dbReference type="InterPro" id="IPR006179">
    <property type="entry name" value="5_nucleotidase/apyrase"/>
</dbReference>
<keyword evidence="3" id="KW-0547">Nucleotide-binding</keyword>
<proteinExistence type="inferred from homology"/>
<dbReference type="SUPFAM" id="SSF56300">
    <property type="entry name" value="Metallo-dependent phosphatases"/>
    <property type="match status" value="1"/>
</dbReference>
<dbReference type="Proteomes" id="UP001157938">
    <property type="component" value="Unassembled WGS sequence"/>
</dbReference>
<sequence length="524" mass="57615">MTETTDLLSSSSPSVSDTTSNHIPTSLEPKKQVTKDQSAKLVILSVNDVYDLVPNDHGHGGIAEFATLLEQHKATVPQDVTLLVTLNGDFLSGSEIAERFKGEHIIELMNHLNIDYVVLGNHEFDFGTDELKARMRNSSAKWFGSNVLDSTSGALFEGVVDTEIVDLKDGLKLGVFGVCTEETPTLSFPGDSVEFENIFSTSRRCVDALKAKGADFILALTHLSITQDKRLARQVPGIDLVLGGHDHDPFTMYEGNTFIHKSGQNALWLAKLEFELKRSAKYPERGLVVLPQWSMIANAYQPPQPACQQILYKYMRQMESENDPGKNDCVLATLATSLSTRTALLRAGESNGGNMVADALRSELFADVGFINGGFIRGDKEYSAKSNITVGILKHEMPFPRPAVLVRIQASDLRDALIQHLCKYPQQSGSHPHVSGLRLTIDMHSDPPAITKMVDVNGRPVDMKMELLVATSKFVASGGDGCTSWLKGDILREAAKVPEVVADFMMKKRLLAYPEHEGRITIFE</sequence>
<feature type="region of interest" description="Disordered" evidence="4">
    <location>
        <begin position="1"/>
        <end position="32"/>
    </location>
</feature>
<keyword evidence="3" id="KW-0378">Hydrolase</keyword>
<dbReference type="EMBL" id="CAKLBC010001333">
    <property type="protein sequence ID" value="CAH0491260.1"/>
    <property type="molecule type" value="Genomic_DNA"/>
</dbReference>
<feature type="compositionally biased region" description="Low complexity" evidence="4">
    <location>
        <begin position="1"/>
        <end position="20"/>
    </location>
</feature>
<dbReference type="Proteomes" id="UP001159659">
    <property type="component" value="Unassembled WGS sequence"/>
</dbReference>
<comment type="similarity">
    <text evidence="1 3">Belongs to the 5'-nucleotidase family.</text>
</comment>
<dbReference type="EMBL" id="CANTFK010000001">
    <property type="protein sequence ID" value="CAI5704065.1"/>
    <property type="molecule type" value="Genomic_DNA"/>
</dbReference>
<dbReference type="AlphaFoldDB" id="A0AAV0SSC7"/>
<evidence type="ECO:0008006" key="11">
    <source>
        <dbReference type="Google" id="ProtNLM"/>
    </source>
</evidence>
<dbReference type="Gene3D" id="3.60.21.10">
    <property type="match status" value="1"/>
</dbReference>
<evidence type="ECO:0000313" key="8">
    <source>
        <dbReference type="EMBL" id="CAI5704065.1"/>
    </source>
</evidence>
<dbReference type="InterPro" id="IPR004843">
    <property type="entry name" value="Calcineurin-like_PHP"/>
</dbReference>
<evidence type="ECO:0000256" key="3">
    <source>
        <dbReference type="RuleBase" id="RU362119"/>
    </source>
</evidence>
<dbReference type="GO" id="GO:0000166">
    <property type="term" value="F:nucleotide binding"/>
    <property type="evidence" value="ECO:0007669"/>
    <property type="project" value="UniProtKB-KW"/>
</dbReference>
<keyword evidence="2" id="KW-0732">Signal</keyword>
<keyword evidence="9" id="KW-1185">Reference proteome</keyword>
<feature type="domain" description="Calcineurin-like phosphoesterase" evidence="5">
    <location>
        <begin position="46"/>
        <end position="249"/>
    </location>
</feature>
<evidence type="ECO:0000259" key="5">
    <source>
        <dbReference type="Pfam" id="PF00149"/>
    </source>
</evidence>
<dbReference type="PANTHER" id="PTHR11575">
    <property type="entry name" value="5'-NUCLEOTIDASE-RELATED"/>
    <property type="match status" value="1"/>
</dbReference>
<protein>
    <recommendedName>
        <fullName evidence="11">5'-Nucleotidase C-terminal domain-containing protein</fullName>
    </recommendedName>
</protein>
<dbReference type="SUPFAM" id="SSF55816">
    <property type="entry name" value="5'-nucleotidase (syn. UDP-sugar hydrolase), C-terminal domain"/>
    <property type="match status" value="1"/>
</dbReference>
<dbReference type="Gene3D" id="3.90.780.10">
    <property type="entry name" value="5'-Nucleotidase, C-terminal domain"/>
    <property type="match status" value="1"/>
</dbReference>
<dbReference type="InterPro" id="IPR029052">
    <property type="entry name" value="Metallo-depent_PP-like"/>
</dbReference>
<evidence type="ECO:0000313" key="10">
    <source>
        <dbReference type="Proteomes" id="UP001159659"/>
    </source>
</evidence>
<comment type="caution">
    <text evidence="8">The sequence shown here is derived from an EMBL/GenBank/DDBJ whole genome shotgun (WGS) entry which is preliminary data.</text>
</comment>
<dbReference type="Pfam" id="PF02872">
    <property type="entry name" value="5_nucleotid_C"/>
    <property type="match status" value="1"/>
</dbReference>
<gene>
    <name evidence="7" type="ORF">PFR001_LOCUS6534</name>
    <name evidence="8" type="ORF">PFR002_LOCUS1</name>
</gene>
<dbReference type="PANTHER" id="PTHR11575:SF48">
    <property type="entry name" value="5'-NUCLEOTIDASE"/>
    <property type="match status" value="1"/>
</dbReference>
<evidence type="ECO:0000313" key="9">
    <source>
        <dbReference type="Proteomes" id="UP001157938"/>
    </source>
</evidence>